<proteinExistence type="predicted"/>
<dbReference type="InterPro" id="IPR038162">
    <property type="entry name" value="SoxY_sf"/>
</dbReference>
<dbReference type="PROSITE" id="PS51318">
    <property type="entry name" value="TAT"/>
    <property type="match status" value="1"/>
</dbReference>
<feature type="domain" description="Ig-like SoxY" evidence="1">
    <location>
        <begin position="43"/>
        <end position="152"/>
    </location>
</feature>
<organism evidence="2 3">
    <name type="scientific">Microvirga lupini</name>
    <dbReference type="NCBI Taxonomy" id="420324"/>
    <lineage>
        <taxon>Bacteria</taxon>
        <taxon>Pseudomonadati</taxon>
        <taxon>Pseudomonadota</taxon>
        <taxon>Alphaproteobacteria</taxon>
        <taxon>Hyphomicrobiales</taxon>
        <taxon>Methylobacteriaceae</taxon>
        <taxon>Microvirga</taxon>
    </lineage>
</organism>
<gene>
    <name evidence="2" type="ORF">FHR70_003981</name>
</gene>
<dbReference type="Gene3D" id="2.60.40.2470">
    <property type="entry name" value="SoxY domain"/>
    <property type="match status" value="1"/>
</dbReference>
<dbReference type="InterPro" id="IPR016568">
    <property type="entry name" value="Sulphur_oxidation_SoxY"/>
</dbReference>
<dbReference type="InterPro" id="IPR032711">
    <property type="entry name" value="SoxY"/>
</dbReference>
<evidence type="ECO:0000313" key="2">
    <source>
        <dbReference type="EMBL" id="MBB3020893.1"/>
    </source>
</evidence>
<accession>A0A7W4VPH4</accession>
<evidence type="ECO:0000313" key="3">
    <source>
        <dbReference type="Proteomes" id="UP000532010"/>
    </source>
</evidence>
<evidence type="ECO:0000259" key="1">
    <source>
        <dbReference type="Pfam" id="PF13501"/>
    </source>
</evidence>
<dbReference type="Pfam" id="PF13501">
    <property type="entry name" value="SoxY"/>
    <property type="match status" value="1"/>
</dbReference>
<dbReference type="Proteomes" id="UP000532010">
    <property type="component" value="Unassembled WGS sequence"/>
</dbReference>
<dbReference type="EMBL" id="JACHWB010000006">
    <property type="protein sequence ID" value="MBB3020893.1"/>
    <property type="molecule type" value="Genomic_DNA"/>
</dbReference>
<protein>
    <submittedName>
        <fullName evidence="2">Sulfur-oxidizing protein SoxY</fullName>
    </submittedName>
</protein>
<comment type="caution">
    <text evidence="2">The sequence shown here is derived from an EMBL/GenBank/DDBJ whole genome shotgun (WGS) entry which is preliminary data.</text>
</comment>
<reference evidence="2 3" key="1">
    <citation type="submission" date="2020-08" db="EMBL/GenBank/DDBJ databases">
        <title>The Agave Microbiome: Exploring the role of microbial communities in plant adaptations to desert environments.</title>
        <authorList>
            <person name="Partida-Martinez L.P."/>
        </authorList>
    </citation>
    <scope>NUCLEOTIDE SEQUENCE [LARGE SCALE GENOMIC DNA]</scope>
    <source>
        <strain evidence="2 3">AT3.9</strain>
    </source>
</reference>
<dbReference type="NCBIfam" id="TIGR04487">
    <property type="entry name" value="SoxY_para_1"/>
    <property type="match status" value="1"/>
</dbReference>
<keyword evidence="3" id="KW-1185">Reference proteome</keyword>
<dbReference type="RefSeq" id="WP_183453274.1">
    <property type="nucleotide sequence ID" value="NZ_JACHWB010000006.1"/>
</dbReference>
<dbReference type="InterPro" id="IPR030997">
    <property type="entry name" value="SoxY_para_1"/>
</dbReference>
<name>A0A7W4VPH4_9HYPH</name>
<sequence>MSRNSGSAGTSRREILAAGAGALALILARPARATPESMAAAIKAFVGEAEVREGRVTLEIPPLVENGNSVPLTVKVDSPMTAQDYVKRIAVFNERNPQPNVALFYLNPRAGQALVSTRIRLGDSQNIVAIAQLSDGTFWSDKAELIVTLPACVES</sequence>
<dbReference type="InterPro" id="IPR006311">
    <property type="entry name" value="TAT_signal"/>
</dbReference>
<dbReference type="AlphaFoldDB" id="A0A7W4VPH4"/>
<dbReference type="PIRSF" id="PIRSF010312">
    <property type="entry name" value="Sulphur_oxidation_SoxY"/>
    <property type="match status" value="1"/>
</dbReference>